<dbReference type="OrthoDB" id="404042at2"/>
<evidence type="ECO:0000259" key="8">
    <source>
        <dbReference type="Pfam" id="PF11967"/>
    </source>
</evidence>
<dbReference type="EMBL" id="CP038013">
    <property type="protein sequence ID" value="QBQ07896.1"/>
    <property type="molecule type" value="Genomic_DNA"/>
</dbReference>
<dbReference type="InterPro" id="IPR042242">
    <property type="entry name" value="RecO_C"/>
</dbReference>
<dbReference type="Gene3D" id="2.40.50.140">
    <property type="entry name" value="Nucleic acid-binding proteins"/>
    <property type="match status" value="1"/>
</dbReference>
<reference evidence="9 10" key="1">
    <citation type="submission" date="2019-03" db="EMBL/GenBank/DDBJ databases">
        <title>Complete genome sequence of Spiroplasma gladiatoris TG-1 (DSM 22552).</title>
        <authorList>
            <person name="Lin Y.-C."/>
            <person name="Chou L."/>
            <person name="Kuo C.-H."/>
        </authorList>
    </citation>
    <scope>NUCLEOTIDE SEQUENCE [LARGE SCALE GENOMIC DNA]</scope>
    <source>
        <strain evidence="9 10">TG-1</strain>
    </source>
</reference>
<name>A0A4P7AJQ0_9MOLU</name>
<dbReference type="InterPro" id="IPR037278">
    <property type="entry name" value="ARFGAP/RecO"/>
</dbReference>
<comment type="similarity">
    <text evidence="1 7">Belongs to the RecO family.</text>
</comment>
<dbReference type="AlphaFoldDB" id="A0A4P7AJQ0"/>
<proteinExistence type="inferred from homology"/>
<keyword evidence="3 7" id="KW-0227">DNA damage</keyword>
<evidence type="ECO:0000313" key="10">
    <source>
        <dbReference type="Proteomes" id="UP000294309"/>
    </source>
</evidence>
<gene>
    <name evidence="7 9" type="primary">recO</name>
    <name evidence="9" type="ORF">SGLAD_v1c06970</name>
</gene>
<protein>
    <recommendedName>
        <fullName evidence="2 7">DNA repair protein RecO</fullName>
    </recommendedName>
    <alternativeName>
        <fullName evidence="6 7">Recombination protein O</fullName>
    </alternativeName>
</protein>
<dbReference type="InterPro" id="IPR003717">
    <property type="entry name" value="RecO"/>
</dbReference>
<dbReference type="NCBIfam" id="TIGR00613">
    <property type="entry name" value="reco"/>
    <property type="match status" value="1"/>
</dbReference>
<keyword evidence="5 7" id="KW-0234">DNA repair</keyword>
<dbReference type="SUPFAM" id="SSF57863">
    <property type="entry name" value="ArfGap/RecO-like zinc finger"/>
    <property type="match status" value="1"/>
</dbReference>
<evidence type="ECO:0000256" key="4">
    <source>
        <dbReference type="ARBA" id="ARBA00023172"/>
    </source>
</evidence>
<evidence type="ECO:0000256" key="5">
    <source>
        <dbReference type="ARBA" id="ARBA00023204"/>
    </source>
</evidence>
<sequence>MGAIRIEAIVLTNTDYDDFAKIIKVFSKQYGLLSFFAPGVNKEASKNKYSVQTLSLSEFEIFKSSSDNKVSKLKTGNLKKEFYNIAKYYNNYVYASVSIALIDQLLSPGLSNQKIYSAFKAFLDNLNNNKNAFNNYVIFLLFFVQNSGYKFNLNRCSRCKSTTNLMVRFEYSDKTIVCKKCLWPGEIIQPLSFVNILFNFNKHTFSYLVEKKYNSMDLVVLHKILLDYLENDLGIFIGAAKFLKSSATTFISDKNALLYK</sequence>
<dbReference type="Proteomes" id="UP000294309">
    <property type="component" value="Chromosome"/>
</dbReference>
<dbReference type="InterPro" id="IPR022572">
    <property type="entry name" value="DNA_rep/recomb_RecO_N"/>
</dbReference>
<dbReference type="KEGG" id="sgq:SGLAD_v1c06970"/>
<evidence type="ECO:0000256" key="7">
    <source>
        <dbReference type="HAMAP-Rule" id="MF_00201"/>
    </source>
</evidence>
<evidence type="ECO:0000313" key="9">
    <source>
        <dbReference type="EMBL" id="QBQ07896.1"/>
    </source>
</evidence>
<dbReference type="PANTHER" id="PTHR33991:SF1">
    <property type="entry name" value="DNA REPAIR PROTEIN RECO"/>
    <property type="match status" value="1"/>
</dbReference>
<keyword evidence="4 7" id="KW-0233">DNA recombination</keyword>
<dbReference type="InterPro" id="IPR012340">
    <property type="entry name" value="NA-bd_OB-fold"/>
</dbReference>
<dbReference type="RefSeq" id="WP_134297675.1">
    <property type="nucleotide sequence ID" value="NZ_CP038013.1"/>
</dbReference>
<feature type="domain" description="DNA replication/recombination mediator RecO N-terminal" evidence="8">
    <location>
        <begin position="1"/>
        <end position="79"/>
    </location>
</feature>
<evidence type="ECO:0000256" key="6">
    <source>
        <dbReference type="ARBA" id="ARBA00033409"/>
    </source>
</evidence>
<evidence type="ECO:0000256" key="2">
    <source>
        <dbReference type="ARBA" id="ARBA00021310"/>
    </source>
</evidence>
<dbReference type="GO" id="GO:0043590">
    <property type="term" value="C:bacterial nucleoid"/>
    <property type="evidence" value="ECO:0007669"/>
    <property type="project" value="TreeGrafter"/>
</dbReference>
<evidence type="ECO:0000256" key="1">
    <source>
        <dbReference type="ARBA" id="ARBA00007452"/>
    </source>
</evidence>
<comment type="function">
    <text evidence="7">Involved in DNA repair and RecF pathway recombination.</text>
</comment>
<dbReference type="SUPFAM" id="SSF50249">
    <property type="entry name" value="Nucleic acid-binding proteins"/>
    <property type="match status" value="1"/>
</dbReference>
<dbReference type="Pfam" id="PF11967">
    <property type="entry name" value="RecO_N"/>
    <property type="match status" value="1"/>
</dbReference>
<dbReference type="GO" id="GO:0006310">
    <property type="term" value="P:DNA recombination"/>
    <property type="evidence" value="ECO:0007669"/>
    <property type="project" value="UniProtKB-UniRule"/>
</dbReference>
<organism evidence="9 10">
    <name type="scientific">Spiroplasma gladiatoris</name>
    <dbReference type="NCBI Taxonomy" id="2143"/>
    <lineage>
        <taxon>Bacteria</taxon>
        <taxon>Bacillati</taxon>
        <taxon>Mycoplasmatota</taxon>
        <taxon>Mollicutes</taxon>
        <taxon>Entomoplasmatales</taxon>
        <taxon>Spiroplasmataceae</taxon>
        <taxon>Spiroplasma</taxon>
    </lineage>
</organism>
<accession>A0A4P7AJQ0</accession>
<dbReference type="PANTHER" id="PTHR33991">
    <property type="entry name" value="DNA REPAIR PROTEIN RECO"/>
    <property type="match status" value="1"/>
</dbReference>
<dbReference type="Pfam" id="PF02565">
    <property type="entry name" value="RecO_C"/>
    <property type="match status" value="1"/>
</dbReference>
<dbReference type="GO" id="GO:0006302">
    <property type="term" value="P:double-strand break repair"/>
    <property type="evidence" value="ECO:0007669"/>
    <property type="project" value="TreeGrafter"/>
</dbReference>
<keyword evidence="10" id="KW-1185">Reference proteome</keyword>
<evidence type="ECO:0000256" key="3">
    <source>
        <dbReference type="ARBA" id="ARBA00022763"/>
    </source>
</evidence>
<dbReference type="Gene3D" id="1.20.1440.120">
    <property type="entry name" value="Recombination protein O, C-terminal domain"/>
    <property type="match status" value="1"/>
</dbReference>
<dbReference type="HAMAP" id="MF_00201">
    <property type="entry name" value="RecO"/>
    <property type="match status" value="1"/>
</dbReference>